<reference evidence="1" key="1">
    <citation type="journal article" date="2021" name="Proc. Natl. Acad. Sci. U.S.A.">
        <title>A Catalog of Tens of Thousands of Viruses from Human Metagenomes Reveals Hidden Associations with Chronic Diseases.</title>
        <authorList>
            <person name="Tisza M.J."/>
            <person name="Buck C.B."/>
        </authorList>
    </citation>
    <scope>NUCLEOTIDE SEQUENCE</scope>
    <source>
        <strain evidence="1">CtK6s94</strain>
    </source>
</reference>
<proteinExistence type="predicted"/>
<protein>
    <submittedName>
        <fullName evidence="1">Uncharacterized protein</fullName>
    </submittedName>
</protein>
<name>A0A8S5MF83_9VIRU</name>
<evidence type="ECO:0000313" key="1">
    <source>
        <dbReference type="EMBL" id="DAD80918.1"/>
    </source>
</evidence>
<accession>A0A8S5MF83</accession>
<sequence>MNFTGQMNTNEFYNNLFNAFRYYFMYADNLSGLRKTLADKYLADGGMYHDQNVFTDMDVLYSRVWDPNDTNVLAPEAVVQPKQQVITVNKFRQIGLYTEEFLTKRIWMDPTNYDQFRTVVKKQVEETKKVFDQKMVDTYVGRTVNTGAQSITIELPVVADNPEAQNRLQAQKIAQTVGDVLVKLRDSTSEYNLNGFLKSFAESDMDIIWNAKYYNAILYTDLPTIYHKENLLKEGYVLDSHYFGTMTLGAATADGSTHRACREYFIPVTAAGKYAAAGPKVKHVFPGDLLPESTPIQITGADTFVNLSAEINGVTRTLSVCTSAFAYKEDPLVICKIAHKDAIKYLSSFETSSEFWNSKNLSQNRYLTWAYAEPETLDGYTYITLFANA</sequence>
<organism evidence="1">
    <name type="scientific">virus sp. ctK6s94</name>
    <dbReference type="NCBI Taxonomy" id="2826798"/>
    <lineage>
        <taxon>Viruses</taxon>
    </lineage>
</organism>
<dbReference type="EMBL" id="BK014891">
    <property type="protein sequence ID" value="DAD80918.1"/>
    <property type="molecule type" value="Genomic_DNA"/>
</dbReference>